<evidence type="ECO:0000313" key="3">
    <source>
        <dbReference type="Proteomes" id="UP000270296"/>
    </source>
</evidence>
<gene>
    <name evidence="2" type="ORF">SBAD_LOCUS865</name>
</gene>
<dbReference type="Gene3D" id="3.30.710.10">
    <property type="entry name" value="Potassium Channel Kv1.1, Chain A"/>
    <property type="match status" value="1"/>
</dbReference>
<dbReference type="AlphaFoldDB" id="A0A183IB71"/>
<protein>
    <submittedName>
        <fullName evidence="4">BTB domain-containing protein</fullName>
    </submittedName>
</protein>
<dbReference type="Gene3D" id="1.25.40.420">
    <property type="match status" value="1"/>
</dbReference>
<accession>A0A183IB71</accession>
<dbReference type="Gene3D" id="2.60.210.10">
    <property type="entry name" value="Apoptosis, Tumor Necrosis Factor Receptor Associated Protein 2, Chain A"/>
    <property type="match status" value="1"/>
</dbReference>
<reference evidence="4" key="1">
    <citation type="submission" date="2016-06" db="UniProtKB">
        <authorList>
            <consortium name="WormBaseParasite"/>
        </authorList>
    </citation>
    <scope>IDENTIFICATION</scope>
</reference>
<dbReference type="InterPro" id="IPR051481">
    <property type="entry name" value="BTB-POZ/Galectin-3-binding"/>
</dbReference>
<dbReference type="PANTHER" id="PTHR24410">
    <property type="entry name" value="HL07962P-RELATED"/>
    <property type="match status" value="1"/>
</dbReference>
<dbReference type="SMART" id="SM00225">
    <property type="entry name" value="BTB"/>
    <property type="match status" value="1"/>
</dbReference>
<feature type="domain" description="BTB" evidence="1">
    <location>
        <begin position="41"/>
        <end position="114"/>
    </location>
</feature>
<name>A0A183IB71_9BILA</name>
<dbReference type="InterPro" id="IPR011705">
    <property type="entry name" value="BACK"/>
</dbReference>
<sequence>MWKCVISRRRLRESFLTRDRDLTDLACRRRILVHCLFNRYARLNILLEYWKKFFSRFYSHKIVLVKCSEVFERMLSKEWNGNKKEIQLKEDAGCSRVFSAFLRFLYCNHIVLHQENALPVLTLADKYNVTSLRKVALDYAVTHIIPQLQLKEIFHSWFQYGTKCFHQLLASHCVEILASSFQDIISCPEWEKEWLSLDREQLAEFLKSSDLVVVSEYELWLAVFRWLQHSAHLDRRGANTMEKNLIYILPLIRFPMMTADELCQVEKCPIVEQYPKLFQPFLYTAYKFRSLPLSSRMNCREFTGSQFLLRNYSGLRWDKRLVIQDFSSIARYTEISLKVRPFLRDEDVRYAARFAQINTCGSTIPPQPWDWELKLHPKGFSGNCDEFRCFLVSNVILDQTRAVEYLLSIVDDKKVLRSVTGKKVFSKSRYGSDLEMEKKVSLDEIFMENSPLLINDSMILQFTLRPIE</sequence>
<reference evidence="2 3" key="2">
    <citation type="submission" date="2018-11" db="EMBL/GenBank/DDBJ databases">
        <authorList>
            <consortium name="Pathogen Informatics"/>
        </authorList>
    </citation>
    <scope>NUCLEOTIDE SEQUENCE [LARGE SCALE GENOMIC DNA]</scope>
</reference>
<dbReference type="InterPro" id="IPR000210">
    <property type="entry name" value="BTB/POZ_dom"/>
</dbReference>
<dbReference type="CDD" id="cd18493">
    <property type="entry name" value="BACK_BTBD17"/>
    <property type="match status" value="1"/>
</dbReference>
<dbReference type="SUPFAM" id="SSF49599">
    <property type="entry name" value="TRAF domain-like"/>
    <property type="match status" value="1"/>
</dbReference>
<dbReference type="SUPFAM" id="SSF54695">
    <property type="entry name" value="POZ domain"/>
    <property type="match status" value="1"/>
</dbReference>
<dbReference type="PROSITE" id="PS50097">
    <property type="entry name" value="BTB"/>
    <property type="match status" value="1"/>
</dbReference>
<organism evidence="4">
    <name type="scientific">Soboliphyme baturini</name>
    <dbReference type="NCBI Taxonomy" id="241478"/>
    <lineage>
        <taxon>Eukaryota</taxon>
        <taxon>Metazoa</taxon>
        <taxon>Ecdysozoa</taxon>
        <taxon>Nematoda</taxon>
        <taxon>Enoplea</taxon>
        <taxon>Dorylaimia</taxon>
        <taxon>Dioctophymatida</taxon>
        <taxon>Dioctophymatoidea</taxon>
        <taxon>Soboliphymatidae</taxon>
        <taxon>Soboliphyme</taxon>
    </lineage>
</organism>
<dbReference type="SMART" id="SM00875">
    <property type="entry name" value="BACK"/>
    <property type="match status" value="1"/>
</dbReference>
<dbReference type="InterPro" id="IPR011333">
    <property type="entry name" value="SKP1/BTB/POZ_sf"/>
</dbReference>
<dbReference type="Pfam" id="PF07707">
    <property type="entry name" value="BACK"/>
    <property type="match status" value="1"/>
</dbReference>
<evidence type="ECO:0000259" key="1">
    <source>
        <dbReference type="PROSITE" id="PS50097"/>
    </source>
</evidence>
<dbReference type="Pfam" id="PF00651">
    <property type="entry name" value="BTB"/>
    <property type="match status" value="1"/>
</dbReference>
<dbReference type="EMBL" id="UZAM01006645">
    <property type="protein sequence ID" value="VDO92400.1"/>
    <property type="molecule type" value="Genomic_DNA"/>
</dbReference>
<dbReference type="OrthoDB" id="2359033at2759"/>
<dbReference type="InterPro" id="IPR008974">
    <property type="entry name" value="TRAF-like"/>
</dbReference>
<evidence type="ECO:0000313" key="2">
    <source>
        <dbReference type="EMBL" id="VDO92400.1"/>
    </source>
</evidence>
<evidence type="ECO:0000313" key="4">
    <source>
        <dbReference type="WBParaSite" id="SBAD_0000088801-mRNA-1"/>
    </source>
</evidence>
<keyword evidence="3" id="KW-1185">Reference proteome</keyword>
<proteinExistence type="predicted"/>
<dbReference type="PANTHER" id="PTHR24410:SF47">
    <property type="entry name" value="BTB DOMAIN-CONTAINING PROTEIN"/>
    <property type="match status" value="1"/>
</dbReference>
<dbReference type="Proteomes" id="UP000270296">
    <property type="component" value="Unassembled WGS sequence"/>
</dbReference>
<dbReference type="WBParaSite" id="SBAD_0000088801-mRNA-1">
    <property type="protein sequence ID" value="SBAD_0000088801-mRNA-1"/>
    <property type="gene ID" value="SBAD_0000088801"/>
</dbReference>